<evidence type="ECO:0000313" key="1">
    <source>
        <dbReference type="EMBL" id="ORC91701.1"/>
    </source>
</evidence>
<keyword evidence="2" id="KW-1185">Reference proteome</keyword>
<dbReference type="RefSeq" id="XP_028885767.1">
    <property type="nucleotide sequence ID" value="XM_029022952.1"/>
</dbReference>
<dbReference type="EMBL" id="NBCO01000005">
    <property type="protein sequence ID" value="ORC91701.1"/>
    <property type="molecule type" value="Genomic_DNA"/>
</dbReference>
<dbReference type="VEuPathDB" id="TriTrypDB:TM35_000052970"/>
<dbReference type="OrthoDB" id="249944at2759"/>
<accession>A0A1X0P4E2</accession>
<evidence type="ECO:0000313" key="2">
    <source>
        <dbReference type="Proteomes" id="UP000192257"/>
    </source>
</evidence>
<organism evidence="1 2">
    <name type="scientific">Trypanosoma theileri</name>
    <dbReference type="NCBI Taxonomy" id="67003"/>
    <lineage>
        <taxon>Eukaryota</taxon>
        <taxon>Discoba</taxon>
        <taxon>Euglenozoa</taxon>
        <taxon>Kinetoplastea</taxon>
        <taxon>Metakinetoplastina</taxon>
        <taxon>Trypanosomatida</taxon>
        <taxon>Trypanosomatidae</taxon>
        <taxon>Trypanosoma</taxon>
    </lineage>
</organism>
<name>A0A1X0P4E2_9TRYP</name>
<dbReference type="AlphaFoldDB" id="A0A1X0P4E2"/>
<gene>
    <name evidence="1" type="ORF">TM35_000052970</name>
</gene>
<dbReference type="Proteomes" id="UP000192257">
    <property type="component" value="Unassembled WGS sequence"/>
</dbReference>
<comment type="caution">
    <text evidence="1">The sequence shown here is derived from an EMBL/GenBank/DDBJ whole genome shotgun (WGS) entry which is preliminary data.</text>
</comment>
<proteinExistence type="predicted"/>
<dbReference type="GeneID" id="39982732"/>
<protein>
    <submittedName>
        <fullName evidence="1">Uncharacterized protein</fullName>
    </submittedName>
</protein>
<sequence>MSESPFTDADAEDLVVFVSFQTLLSTEAESPVENTKRYVPVEGHYAVVAYPWCGGEKCQLLYNKGFVHSPNTNLFPQTDKCDREWIQRVKARHGIAPQRSYDSIVRKDVKDLVRRSRRYLVNAQNTGDASLMLVENEKEHLQFQIEDVLSAVENFYRLTDSTQRERTLIFITTNDRLKMVRAVFKWFSEIGTRFPPYAVVAMEEFIPATGELLSETDNVRHLDHNRCAVHPASSLNCFLRPYDCCRADVSTLLLVRRYLAEYLAE</sequence>
<reference evidence="1 2" key="1">
    <citation type="submission" date="2017-03" db="EMBL/GenBank/DDBJ databases">
        <title>An alternative strategy for trypanosome survival in the mammalian bloodstream revealed through genome and transcriptome analysis of the ubiquitous bovine parasite Trypanosoma (Megatrypanum) theileri.</title>
        <authorList>
            <person name="Kelly S."/>
            <person name="Ivens A."/>
            <person name="Mott A."/>
            <person name="O'Neill E."/>
            <person name="Emms D."/>
            <person name="Macleod O."/>
            <person name="Voorheis P."/>
            <person name="Matthews J."/>
            <person name="Matthews K."/>
            <person name="Carrington M."/>
        </authorList>
    </citation>
    <scope>NUCLEOTIDE SEQUENCE [LARGE SCALE GENOMIC DNA]</scope>
    <source>
        <strain evidence="1">Edinburgh</strain>
    </source>
</reference>